<gene>
    <name evidence="2" type="ORF">PXEA_LOCUS2304</name>
</gene>
<accession>A0A3S5BM36</accession>
<feature type="compositionally biased region" description="Basic and acidic residues" evidence="1">
    <location>
        <begin position="58"/>
        <end position="70"/>
    </location>
</feature>
<feature type="region of interest" description="Disordered" evidence="1">
    <location>
        <begin position="58"/>
        <end position="80"/>
    </location>
</feature>
<evidence type="ECO:0000313" key="3">
    <source>
        <dbReference type="Proteomes" id="UP000784294"/>
    </source>
</evidence>
<reference evidence="2" key="1">
    <citation type="submission" date="2018-11" db="EMBL/GenBank/DDBJ databases">
        <authorList>
            <consortium name="Pathogen Informatics"/>
        </authorList>
    </citation>
    <scope>NUCLEOTIDE SEQUENCE</scope>
</reference>
<proteinExistence type="predicted"/>
<protein>
    <submittedName>
        <fullName evidence="2">Uncharacterized protein</fullName>
    </submittedName>
</protein>
<dbReference type="PROSITE" id="PS51257">
    <property type="entry name" value="PROKAR_LIPOPROTEIN"/>
    <property type="match status" value="1"/>
</dbReference>
<comment type="caution">
    <text evidence="2">The sequence shown here is derived from an EMBL/GenBank/DDBJ whole genome shotgun (WGS) entry which is preliminary data.</text>
</comment>
<sequence length="109" mass="12096">MCLRRHCCTVFGASTSVACILDLRTCGITDDALLLLYSGITIWHAFVVRLRNGSAQRRMDHRPGANRHLDGASSTGRTSFQPRWEAGDIELGLDEVHTTHSPAYLITQQ</sequence>
<evidence type="ECO:0000313" key="2">
    <source>
        <dbReference type="EMBL" id="VEL08864.1"/>
    </source>
</evidence>
<name>A0A3S5BM36_9PLAT</name>
<dbReference type="EMBL" id="CAAALY010004918">
    <property type="protein sequence ID" value="VEL08864.1"/>
    <property type="molecule type" value="Genomic_DNA"/>
</dbReference>
<evidence type="ECO:0000256" key="1">
    <source>
        <dbReference type="SAM" id="MobiDB-lite"/>
    </source>
</evidence>
<dbReference type="AlphaFoldDB" id="A0A3S5BM36"/>
<dbReference type="Proteomes" id="UP000784294">
    <property type="component" value="Unassembled WGS sequence"/>
</dbReference>
<keyword evidence="3" id="KW-1185">Reference proteome</keyword>
<organism evidence="2 3">
    <name type="scientific">Protopolystoma xenopodis</name>
    <dbReference type="NCBI Taxonomy" id="117903"/>
    <lineage>
        <taxon>Eukaryota</taxon>
        <taxon>Metazoa</taxon>
        <taxon>Spiralia</taxon>
        <taxon>Lophotrochozoa</taxon>
        <taxon>Platyhelminthes</taxon>
        <taxon>Monogenea</taxon>
        <taxon>Polyopisthocotylea</taxon>
        <taxon>Polystomatidea</taxon>
        <taxon>Polystomatidae</taxon>
        <taxon>Protopolystoma</taxon>
    </lineage>
</organism>